<accession>A0ABN7SHP3</accession>
<keyword evidence="4" id="KW-1185">Reference proteome</keyword>
<evidence type="ECO:0000313" key="3">
    <source>
        <dbReference type="EMBL" id="CAG5096472.1"/>
    </source>
</evidence>
<dbReference type="InterPro" id="IPR036844">
    <property type="entry name" value="Hint_dom_sf"/>
</dbReference>
<gene>
    <name evidence="3" type="ORF">OKIOD_LOCUS6191</name>
</gene>
<reference evidence="3 4" key="1">
    <citation type="submission" date="2021-04" db="EMBL/GenBank/DDBJ databases">
        <authorList>
            <person name="Bliznina A."/>
        </authorList>
    </citation>
    <scope>NUCLEOTIDE SEQUENCE [LARGE SCALE GENOMIC DNA]</scope>
</reference>
<organism evidence="3 4">
    <name type="scientific">Oikopleura dioica</name>
    <name type="common">Tunicate</name>
    <dbReference type="NCBI Taxonomy" id="34765"/>
    <lineage>
        <taxon>Eukaryota</taxon>
        <taxon>Metazoa</taxon>
        <taxon>Chordata</taxon>
        <taxon>Tunicata</taxon>
        <taxon>Appendicularia</taxon>
        <taxon>Copelata</taxon>
        <taxon>Oikopleuridae</taxon>
        <taxon>Oikopleura</taxon>
    </lineage>
</organism>
<dbReference type="CDD" id="cd00081">
    <property type="entry name" value="Hint"/>
    <property type="match status" value="1"/>
</dbReference>
<feature type="signal peptide" evidence="1">
    <location>
        <begin position="1"/>
        <end position="19"/>
    </location>
</feature>
<dbReference type="SMART" id="SM00306">
    <property type="entry name" value="HintN"/>
    <property type="match status" value="1"/>
</dbReference>
<keyword evidence="1" id="KW-0732">Signal</keyword>
<dbReference type="SUPFAM" id="SSF51294">
    <property type="entry name" value="Hedgehog/intein (Hint) domain"/>
    <property type="match status" value="1"/>
</dbReference>
<protein>
    <submittedName>
        <fullName evidence="3">Oidioi.mRNA.OKI2018_I69.XSR.g14633.t1.cds</fullName>
    </submittedName>
</protein>
<proteinExistence type="predicted"/>
<dbReference type="InterPro" id="IPR003587">
    <property type="entry name" value="Hint_dom_N"/>
</dbReference>
<evidence type="ECO:0000313" key="4">
    <source>
        <dbReference type="Proteomes" id="UP001158576"/>
    </source>
</evidence>
<dbReference type="Proteomes" id="UP001158576">
    <property type="component" value="Chromosome XSR"/>
</dbReference>
<feature type="domain" description="Hint" evidence="2">
    <location>
        <begin position="30"/>
        <end position="134"/>
    </location>
</feature>
<dbReference type="Gene3D" id="2.170.16.10">
    <property type="entry name" value="Hedgehog/Intein (Hint) domain"/>
    <property type="match status" value="1"/>
</dbReference>
<sequence length="282" mass="31905">MSMITKSLFLTWSVVNCFGDRSLPGIDVSTFSFSTIEHAIACGNFFKLIDFEELTRGDEVLSYNDKTGEYECTTIIGNYKKTYRKLAYMKHVKAEDDWEIRLTPDHLVYVAVSGGAKLKATKSLKIGDKLKTKYGDFEIKKISDTMEFPTAPITENANILAGGTAASVLSLKQAEIGKHLIKTMHEVLTQLDYVGSKADELLTSMFDAADHHRNAFLKGEKMLANLTAILDKDEVQLSDETKVKKLFDAFDREDHEAIRRKEQELFEEWKRARDAEGARIEL</sequence>
<name>A0ABN7SHP3_OIKDI</name>
<evidence type="ECO:0000256" key="1">
    <source>
        <dbReference type="SAM" id="SignalP"/>
    </source>
</evidence>
<dbReference type="EMBL" id="OU015569">
    <property type="protein sequence ID" value="CAG5096472.1"/>
    <property type="molecule type" value="Genomic_DNA"/>
</dbReference>
<evidence type="ECO:0000259" key="2">
    <source>
        <dbReference type="SMART" id="SM00306"/>
    </source>
</evidence>
<feature type="chain" id="PRO_5047438253" evidence="1">
    <location>
        <begin position="20"/>
        <end position="282"/>
    </location>
</feature>